<dbReference type="OrthoDB" id="4834318at2759"/>
<evidence type="ECO:0008006" key="4">
    <source>
        <dbReference type="Google" id="ProtNLM"/>
    </source>
</evidence>
<gene>
    <name evidence="2" type="ORF">CNYM01_00951</name>
</gene>
<comment type="caution">
    <text evidence="2">The sequence shown here is derived from an EMBL/GenBank/DDBJ whole genome shotgun (WGS) entry which is preliminary data.</text>
</comment>
<feature type="region of interest" description="Disordered" evidence="1">
    <location>
        <begin position="54"/>
        <end position="73"/>
    </location>
</feature>
<organism evidence="2 3">
    <name type="scientific">Colletotrichum nymphaeae SA-01</name>
    <dbReference type="NCBI Taxonomy" id="1460502"/>
    <lineage>
        <taxon>Eukaryota</taxon>
        <taxon>Fungi</taxon>
        <taxon>Dikarya</taxon>
        <taxon>Ascomycota</taxon>
        <taxon>Pezizomycotina</taxon>
        <taxon>Sordariomycetes</taxon>
        <taxon>Hypocreomycetidae</taxon>
        <taxon>Glomerellales</taxon>
        <taxon>Glomerellaceae</taxon>
        <taxon>Colletotrichum</taxon>
        <taxon>Colletotrichum acutatum species complex</taxon>
    </lineage>
</organism>
<dbReference type="InterPro" id="IPR032675">
    <property type="entry name" value="LRR_dom_sf"/>
</dbReference>
<dbReference type="Gene3D" id="3.80.10.10">
    <property type="entry name" value="Ribonuclease Inhibitor"/>
    <property type="match status" value="1"/>
</dbReference>
<name>A0A135UY94_9PEZI</name>
<evidence type="ECO:0000256" key="1">
    <source>
        <dbReference type="SAM" id="MobiDB-lite"/>
    </source>
</evidence>
<accession>A0A135UY94</accession>
<reference evidence="2 3" key="1">
    <citation type="submission" date="2014-02" db="EMBL/GenBank/DDBJ databases">
        <title>The genome sequence of Colletotrichum nymphaeae SA-01.</title>
        <authorList>
            <person name="Baroncelli R."/>
            <person name="Thon M.R."/>
        </authorList>
    </citation>
    <scope>NUCLEOTIDE SEQUENCE [LARGE SCALE GENOMIC DNA]</scope>
    <source>
        <strain evidence="2 3">SA-01</strain>
    </source>
</reference>
<dbReference type="EMBL" id="JEMN01000003">
    <property type="protein sequence ID" value="KXH65374.1"/>
    <property type="molecule type" value="Genomic_DNA"/>
</dbReference>
<dbReference type="AlphaFoldDB" id="A0A135UY94"/>
<sequence length="491" mass="54500">MQATKLENLPSEVLTAICTSLGDDQAGLLSISLASKYLRAISVPIIFRHITVTTSTGRRRPRGSSPRPTRDTRANLLRTLVTRPTIAAHVSSVRCPSSRGAVPAINEEDMDFVLETASKFDVPIPELLRLGGAHPSLEGRRGWALSDDDMQRLVTVRAFFAELIISHTPNLVTLDYSIGRYRNAFQVLTTIQNSSSFHRQPVFPLLKKVHLRLFGPGTFIRQLSEMAPNLQKLSIQGVTAPMEGWQFERVKDLRLTSSNFTGLELKNILTGCPALTNFEYDYYSLRDERCAPQDVVDALESFGSQLEGLSLKFSSDTWTGRRRGSSPTGQDQPTSGLIASLKHFTVLTSLQLDSVCLWKDTNGESTGGNQEQQGKEQIFINLLPSSVRNLRVTYKSSRPFQDALPALAYHLKDCCPELRLIHNKLLFDGPLSQVLLDQLRQAREQFVSLGLTFEFDVSRLSGCVYVNLDDGGLPASVEAMTEEEWVLSALG</sequence>
<keyword evidence="3" id="KW-1185">Reference proteome</keyword>
<evidence type="ECO:0000313" key="2">
    <source>
        <dbReference type="EMBL" id="KXH65374.1"/>
    </source>
</evidence>
<dbReference type="Proteomes" id="UP000070054">
    <property type="component" value="Unassembled WGS sequence"/>
</dbReference>
<proteinExistence type="predicted"/>
<protein>
    <recommendedName>
        <fullName evidence="4">F-box domain-containing protein</fullName>
    </recommendedName>
</protein>
<evidence type="ECO:0000313" key="3">
    <source>
        <dbReference type="Proteomes" id="UP000070054"/>
    </source>
</evidence>